<protein>
    <submittedName>
        <fullName evidence="1">ORF2 protein</fullName>
    </submittedName>
</protein>
<proteinExistence type="predicted"/>
<dbReference type="EMBL" id="MF476845">
    <property type="protein sequence ID" value="ATW01248.1"/>
    <property type="molecule type" value="Genomic_DNA"/>
</dbReference>
<name>A0A2H4P551_9VIRU</name>
<evidence type="ECO:0000313" key="1">
    <source>
        <dbReference type="EMBL" id="ATW01248.1"/>
    </source>
</evidence>
<reference evidence="1" key="1">
    <citation type="journal article" date="2017" name="Arch. Virol.">
        <title>Complete genome sequence of a new member of the genus Badnavirus, Dioscorea bacilliform RT virus 3, reveals the first evidence of recombination in yam badnaviruses.</title>
        <authorList>
            <person name="Bomer M."/>
            <person name="Rathnayake A.I."/>
            <person name="Visendi P."/>
            <person name="Silva G."/>
            <person name="Seal S.E."/>
        </authorList>
    </citation>
    <scope>NUCLEOTIDE SEQUENCE</scope>
    <source>
        <strain evidence="1">DBRTV3</strain>
    </source>
</reference>
<dbReference type="Proteomes" id="UP000680935">
    <property type="component" value="Segment"/>
</dbReference>
<evidence type="ECO:0000313" key="2">
    <source>
        <dbReference type="Proteomes" id="UP000680935"/>
    </source>
</evidence>
<keyword evidence="2" id="KW-1185">Reference proteome</keyword>
<sequence length="129" mass="14250">MSAPPTSSSKEYLEALRATESIEPPAVGYTRPAEYKGLASAIASVQKQNNTIIQLFTQLFTQLNTIQGEILSLKTEQKTSAQQEALLDQVITKLGKLSISEKLPEKTGKPLVHKDPVVIFQEEKLKLQK</sequence>
<organism evidence="1">
    <name type="scientific">Dioscorea bacilliform RT virus 3</name>
    <dbReference type="NCBI Taxonomy" id="2844088"/>
    <lineage>
        <taxon>Viruses</taxon>
        <taxon>Riboviria</taxon>
        <taxon>Pararnavirae</taxon>
        <taxon>Artverviricota</taxon>
        <taxon>Revtraviricetes</taxon>
        <taxon>Ortervirales</taxon>
        <taxon>Caulimoviridae</taxon>
        <taxon>Badnavirus</taxon>
        <taxon>Badnavirus zetadioscoreae</taxon>
    </lineage>
</organism>
<accession>A0A2H4P551</accession>